<evidence type="ECO:0000256" key="2">
    <source>
        <dbReference type="ARBA" id="ARBA00023002"/>
    </source>
</evidence>
<dbReference type="OrthoDB" id="9803297at2"/>
<evidence type="ECO:0000256" key="6">
    <source>
        <dbReference type="RuleBase" id="RU004417"/>
    </source>
</evidence>
<dbReference type="Proteomes" id="UP000249590">
    <property type="component" value="Unassembled WGS sequence"/>
</dbReference>
<evidence type="ECO:0000259" key="7">
    <source>
        <dbReference type="SMART" id="SM00839"/>
    </source>
</evidence>
<dbReference type="AlphaFoldDB" id="A0A8B2P1N1"/>
<dbReference type="InterPro" id="IPR006097">
    <property type="entry name" value="Glu/Leu/Phe/Val/Trp_DH_dimer"/>
</dbReference>
<dbReference type="Gene3D" id="3.40.50.10860">
    <property type="entry name" value="Leucine Dehydrogenase, chain A, domain 1"/>
    <property type="match status" value="1"/>
</dbReference>
<dbReference type="InterPro" id="IPR006095">
    <property type="entry name" value="Glu/Leu/Phe/Val/Trp_DH"/>
</dbReference>
<keyword evidence="5" id="KW-0547">Nucleotide-binding</keyword>
<dbReference type="GO" id="GO:0000166">
    <property type="term" value="F:nucleotide binding"/>
    <property type="evidence" value="ECO:0007669"/>
    <property type="project" value="UniProtKB-KW"/>
</dbReference>
<dbReference type="PRINTS" id="PR00082">
    <property type="entry name" value="GLFDHDRGNASE"/>
</dbReference>
<evidence type="ECO:0000256" key="1">
    <source>
        <dbReference type="ARBA" id="ARBA00006382"/>
    </source>
</evidence>
<dbReference type="GO" id="GO:0006520">
    <property type="term" value="P:amino acid metabolic process"/>
    <property type="evidence" value="ECO:0007669"/>
    <property type="project" value="InterPro"/>
</dbReference>
<dbReference type="InterPro" id="IPR036291">
    <property type="entry name" value="NAD(P)-bd_dom_sf"/>
</dbReference>
<dbReference type="GO" id="GO:0016639">
    <property type="term" value="F:oxidoreductase activity, acting on the CH-NH2 group of donors, NAD or NADP as acceptor"/>
    <property type="evidence" value="ECO:0007669"/>
    <property type="project" value="InterPro"/>
</dbReference>
<comment type="caution">
    <text evidence="8">The sequence shown here is derived from an EMBL/GenBank/DDBJ whole genome shotgun (WGS) entry which is preliminary data.</text>
</comment>
<dbReference type="InterPro" id="IPR016211">
    <property type="entry name" value="Glu/Phe/Leu/Val/Trp_DH_bac/arc"/>
</dbReference>
<name>A0A8B2P1N1_9HYPH</name>
<dbReference type="Pfam" id="PF00208">
    <property type="entry name" value="ELFV_dehydrog"/>
    <property type="match status" value="2"/>
</dbReference>
<evidence type="ECO:0000313" key="9">
    <source>
        <dbReference type="Proteomes" id="UP000249590"/>
    </source>
</evidence>
<dbReference type="PANTHER" id="PTHR42722:SF1">
    <property type="entry name" value="VALINE DEHYDROGENASE"/>
    <property type="match status" value="1"/>
</dbReference>
<dbReference type="SUPFAM" id="SSF53223">
    <property type="entry name" value="Aminoacid dehydrogenase-like, N-terminal domain"/>
    <property type="match status" value="1"/>
</dbReference>
<dbReference type="Pfam" id="PF02812">
    <property type="entry name" value="ELFV_dehydrog_N"/>
    <property type="match status" value="1"/>
</dbReference>
<protein>
    <submittedName>
        <fullName evidence="8">Amino acid dehydrogenase</fullName>
    </submittedName>
</protein>
<dbReference type="Gene3D" id="3.40.50.720">
    <property type="entry name" value="NAD(P)-binding Rossmann-like Domain"/>
    <property type="match status" value="1"/>
</dbReference>
<evidence type="ECO:0000256" key="3">
    <source>
        <dbReference type="ARBA" id="ARBA00023027"/>
    </source>
</evidence>
<dbReference type="EMBL" id="QHHQ01000001">
    <property type="protein sequence ID" value="RAI04375.1"/>
    <property type="molecule type" value="Genomic_DNA"/>
</dbReference>
<organism evidence="8 9">
    <name type="scientific">Acuticoccus sediminis</name>
    <dbReference type="NCBI Taxonomy" id="2184697"/>
    <lineage>
        <taxon>Bacteria</taxon>
        <taxon>Pseudomonadati</taxon>
        <taxon>Pseudomonadota</taxon>
        <taxon>Alphaproteobacteria</taxon>
        <taxon>Hyphomicrobiales</taxon>
        <taxon>Amorphaceae</taxon>
        <taxon>Acuticoccus</taxon>
    </lineage>
</organism>
<dbReference type="InterPro" id="IPR006096">
    <property type="entry name" value="Glu/Leu/Phe/Val/Trp_DH_C"/>
</dbReference>
<feature type="active site" description="Proton donor/acceptor" evidence="4">
    <location>
        <position position="78"/>
    </location>
</feature>
<evidence type="ECO:0000313" key="8">
    <source>
        <dbReference type="EMBL" id="RAI04375.1"/>
    </source>
</evidence>
<accession>A0A8B2P1N1</accession>
<sequence>MFHHPSFDAHERVLFASDETAGFRAIIAVHNTVRGPALGGCRVWTYADDDAALTDALRLSRGMSYKSAMADLPLGGGKSVMIVKERGAATPAMFEALGRAIADLNGRYIVAEDVGSSPKDLLNVRRHTAHVTGLDPEDGGRGDPSPTTSRGVFIGVEATAKAVGFSSLEGVHVAVQGLGNVGYGLARHLRDAGARLTVADISSERVAMAERELGAKAAPVEAIGEVEADIFSPNALGAGLNAMTIPRLKVRAVAGGANNQLATPADDEALRERGILYAPDYVLNAGGVIKMAGEYYRWDDAEVDRRVDGIADRLSEIFTEAARTSRPTGEVADRLAEARFARH</sequence>
<dbReference type="RefSeq" id="WP_111343812.1">
    <property type="nucleotide sequence ID" value="NZ_QHHQ01000001.1"/>
</dbReference>
<evidence type="ECO:0000256" key="4">
    <source>
        <dbReference type="PIRSR" id="PIRSR000188-1"/>
    </source>
</evidence>
<dbReference type="PIRSF" id="PIRSF000188">
    <property type="entry name" value="Phe_leu_dh"/>
    <property type="match status" value="1"/>
</dbReference>
<evidence type="ECO:0000256" key="5">
    <source>
        <dbReference type="PIRSR" id="PIRSR000188-2"/>
    </source>
</evidence>
<dbReference type="PANTHER" id="PTHR42722">
    <property type="entry name" value="LEUCINE DEHYDROGENASE"/>
    <property type="match status" value="1"/>
</dbReference>
<gene>
    <name evidence="8" type="ORF">DLJ53_08010</name>
</gene>
<feature type="domain" description="Glutamate/phenylalanine/leucine/valine/L-tryptophan dehydrogenase C-terminal" evidence="7">
    <location>
        <begin position="142"/>
        <end position="343"/>
    </location>
</feature>
<feature type="binding site" evidence="5">
    <location>
        <begin position="177"/>
        <end position="182"/>
    </location>
    <ligand>
        <name>NAD(+)</name>
        <dbReference type="ChEBI" id="CHEBI:57540"/>
    </ligand>
</feature>
<reference evidence="8 9" key="1">
    <citation type="submission" date="2018-05" db="EMBL/GenBank/DDBJ databases">
        <title>Acuticoccus sediminis sp. nov., isolated from deep-sea sediment of Indian Ocean.</title>
        <authorList>
            <person name="Liu X."/>
            <person name="Lai Q."/>
            <person name="Du Y."/>
            <person name="Sun F."/>
            <person name="Zhang X."/>
            <person name="Wang S."/>
            <person name="Shao Z."/>
        </authorList>
    </citation>
    <scope>NUCLEOTIDE SEQUENCE [LARGE SCALE GENOMIC DNA]</scope>
    <source>
        <strain evidence="8 9">PTG4-2</strain>
    </source>
</reference>
<keyword evidence="3 5" id="KW-0520">NAD</keyword>
<keyword evidence="2 6" id="KW-0560">Oxidoreductase</keyword>
<dbReference type="SUPFAM" id="SSF51735">
    <property type="entry name" value="NAD(P)-binding Rossmann-fold domains"/>
    <property type="match status" value="1"/>
</dbReference>
<dbReference type="CDD" id="cd01075">
    <property type="entry name" value="NAD_bind_Leu_Phe_Val_DH"/>
    <property type="match status" value="1"/>
</dbReference>
<dbReference type="InterPro" id="IPR046346">
    <property type="entry name" value="Aminoacid_DH-like_N_sf"/>
</dbReference>
<proteinExistence type="inferred from homology"/>
<dbReference type="SMART" id="SM00839">
    <property type="entry name" value="ELFV_dehydrog"/>
    <property type="match status" value="1"/>
</dbReference>
<comment type="similarity">
    <text evidence="1 6">Belongs to the Glu/Leu/Phe/Val dehydrogenases family.</text>
</comment>
<keyword evidence="9" id="KW-1185">Reference proteome</keyword>